<feature type="region of interest" description="Disordered" evidence="1">
    <location>
        <begin position="152"/>
        <end position="177"/>
    </location>
</feature>
<evidence type="ECO:0000313" key="3">
    <source>
        <dbReference type="Proteomes" id="UP001530377"/>
    </source>
</evidence>
<feature type="compositionally biased region" description="Low complexity" evidence="1">
    <location>
        <begin position="154"/>
        <end position="163"/>
    </location>
</feature>
<evidence type="ECO:0000313" key="2">
    <source>
        <dbReference type="EMBL" id="KAL3817323.1"/>
    </source>
</evidence>
<organism evidence="2 3">
    <name type="scientific">Cyclostephanos tholiformis</name>
    <dbReference type="NCBI Taxonomy" id="382380"/>
    <lineage>
        <taxon>Eukaryota</taxon>
        <taxon>Sar</taxon>
        <taxon>Stramenopiles</taxon>
        <taxon>Ochrophyta</taxon>
        <taxon>Bacillariophyta</taxon>
        <taxon>Coscinodiscophyceae</taxon>
        <taxon>Thalassiosirophycidae</taxon>
        <taxon>Stephanodiscales</taxon>
        <taxon>Stephanodiscaceae</taxon>
        <taxon>Cyclostephanos</taxon>
    </lineage>
</organism>
<reference evidence="2 3" key="1">
    <citation type="submission" date="2024-10" db="EMBL/GenBank/DDBJ databases">
        <title>Updated reference genomes for cyclostephanoid diatoms.</title>
        <authorList>
            <person name="Roberts W.R."/>
            <person name="Alverson A.J."/>
        </authorList>
    </citation>
    <scope>NUCLEOTIDE SEQUENCE [LARGE SCALE GENOMIC DNA]</scope>
    <source>
        <strain evidence="2 3">AJA228-03</strain>
    </source>
</reference>
<keyword evidence="3" id="KW-1185">Reference proteome</keyword>
<accession>A0ABD3RYN8</accession>
<dbReference type="Proteomes" id="UP001530377">
    <property type="component" value="Unassembled WGS sequence"/>
</dbReference>
<dbReference type="AlphaFoldDB" id="A0ABD3RYN8"/>
<dbReference type="EMBL" id="JALLPB020000109">
    <property type="protein sequence ID" value="KAL3817323.1"/>
    <property type="molecule type" value="Genomic_DNA"/>
</dbReference>
<proteinExistence type="predicted"/>
<feature type="region of interest" description="Disordered" evidence="1">
    <location>
        <begin position="56"/>
        <end position="78"/>
    </location>
</feature>
<evidence type="ECO:0000256" key="1">
    <source>
        <dbReference type="SAM" id="MobiDB-lite"/>
    </source>
</evidence>
<sequence>MVATPPEKIARQHAKACHILDTGSMTCLPCIDYGEIPLHWKARRTLISSSLLTSSKSIGTSGRTSATADNRVGGGSLRDRDIGVGKIANASAVVVEGVEIHPPPPPPLTGVEELRYCISSHGHIDVMPIVELILEGIDDPLAEAGDGCDDDDGATATSTTMMTPSKKKDGTMNGMKKNGSVRRTIATAGGKKTFPASSKKVVNATKEGTTRYSSKSLWNKNNVTTNNVRLTHPSHQY</sequence>
<gene>
    <name evidence="2" type="ORF">ACHAXA_003946</name>
</gene>
<name>A0ABD3RYN8_9STRA</name>
<protein>
    <submittedName>
        <fullName evidence="2">Uncharacterized protein</fullName>
    </submittedName>
</protein>
<comment type="caution">
    <text evidence="2">The sequence shown here is derived from an EMBL/GenBank/DDBJ whole genome shotgun (WGS) entry which is preliminary data.</text>
</comment>